<accession>Q2T3P4</accession>
<reference evidence="1 2" key="1">
    <citation type="journal article" date="2005" name="BMC Genomics">
        <title>Bacterial genome adaptation to niches: divergence of the potential virulence genes in three Burkholderia species of different survival strategies.</title>
        <authorList>
            <person name="Kim H.S."/>
            <person name="Schell M.A."/>
            <person name="Yu Y."/>
            <person name="Ulrich R.L."/>
            <person name="Sarria S.H."/>
            <person name="Nierman W.C."/>
            <person name="DeShazer D."/>
        </authorList>
    </citation>
    <scope>NUCLEOTIDE SEQUENCE [LARGE SCALE GENOMIC DNA]</scope>
    <source>
        <strain evidence="2">ATCC 700388 / DSM 13276 / CCUG 48851 / CIP 106301 / E264</strain>
    </source>
</reference>
<name>Q2T3P4_BURTA</name>
<organism evidence="1 2">
    <name type="scientific">Burkholderia thailandensis (strain ATCC 700388 / DSM 13276 / CCUG 48851 / CIP 106301 / E264)</name>
    <dbReference type="NCBI Taxonomy" id="271848"/>
    <lineage>
        <taxon>Bacteria</taxon>
        <taxon>Pseudomonadati</taxon>
        <taxon>Pseudomonadota</taxon>
        <taxon>Betaproteobacteria</taxon>
        <taxon>Burkholderiales</taxon>
        <taxon>Burkholderiaceae</taxon>
        <taxon>Burkholderia</taxon>
        <taxon>pseudomallei group</taxon>
    </lineage>
</organism>
<dbReference type="KEGG" id="bte:BTH_II2011"/>
<dbReference type="Proteomes" id="UP000001930">
    <property type="component" value="Chromosome II"/>
</dbReference>
<keyword evidence="2" id="KW-1185">Reference proteome</keyword>
<dbReference type="EMBL" id="CP000085">
    <property type="protein sequence ID" value="ABC35249.1"/>
    <property type="molecule type" value="Genomic_DNA"/>
</dbReference>
<proteinExistence type="predicted"/>
<dbReference type="HOGENOM" id="CLU_180595_0_0_4"/>
<sequence>MVRRAVHHHLIRSRVLCGVRGSKMSADDVEHVETESLIEVVVLRRDVRAGFGHKIVVKALTKRCVLMSRSDGYPYRQKYIRRHGKFMVCRVRPSIFTLEL</sequence>
<evidence type="ECO:0000313" key="2">
    <source>
        <dbReference type="Proteomes" id="UP000001930"/>
    </source>
</evidence>
<gene>
    <name evidence="1" type="ordered locus">BTH_II2011</name>
</gene>
<evidence type="ECO:0000313" key="1">
    <source>
        <dbReference type="EMBL" id="ABC35249.1"/>
    </source>
</evidence>
<dbReference type="AlphaFoldDB" id="Q2T3P4"/>
<protein>
    <submittedName>
        <fullName evidence="1">Uncharacterized protein</fullName>
    </submittedName>
</protein>